<evidence type="ECO:0000256" key="7">
    <source>
        <dbReference type="ARBA" id="ARBA00022964"/>
    </source>
</evidence>
<dbReference type="SMART" id="SM00702">
    <property type="entry name" value="P4Hc"/>
    <property type="match status" value="1"/>
</dbReference>
<dbReference type="InterPro" id="IPR036322">
    <property type="entry name" value="WD40_repeat_dom_sf"/>
</dbReference>
<feature type="compositionally biased region" description="Polar residues" evidence="14">
    <location>
        <begin position="820"/>
        <end position="857"/>
    </location>
</feature>
<reference evidence="16" key="2">
    <citation type="submission" date="2020-05" db="UniProtKB">
        <authorList>
            <consortium name="EnsemblMetazoa"/>
        </authorList>
    </citation>
    <scope>IDENTIFICATION</scope>
    <source>
        <strain evidence="16">FAR1</strain>
    </source>
</reference>
<dbReference type="VEuPathDB" id="VectorBase:AFAF013411"/>
<sequence length="1554" mass="170485">MKVTDRFRKSDLILTQSTEQIVMNTAIKNDTAMVNSFLYSNICLNTNLTQVDQHFAKFAKFIRSQPETIRVELSEIIPPLLCHLYIEMLKGRDWRPAIEFLRKHAPLVGKLEPTPGPAGSSPLLLLSQQKINGTIDGSPPVATEQGTFLPAATVAAVQSSIIVFAVGRSPDSPRTELYKRLINKLSQIARFQDCESEPLVVQFRSGQTQLRFHSASIDAMRCYLGKYGHSLILQTLRTWFYFDTSDDKNFADYHPDVNGRAAQAPRTSATNGQLNGGNTPMELDESDGGSVAGRSTREYDFGEHTDHENERYLLLNGFNAQYVRHRLVDAENGFGGNDHIIGTVTLEDDDDDEYDSCMKDAQVSQGGAILEQQQQQEEQEQLAATAGVGVGLDGMFPRMSSQERLRRLRESAERLSLYQRPLCVYSLENVGHQLTSLAIDPGCCHVASGLEDSTIMLWSTNRSTQLGRKPYACFRDRQCCWNVTSCDSRFSESDESGDDECADVGAGSGSGESEYRIAGRGDGYRDGTSLLDDGVDSMFDLKTPGDIVRINKLLPSHKRRLTKRERWKQFLEKRCLENTYSETGGLALRGHGNAVTDLLFSEHAPLLVSVSRDCTMRAWTGNDYACRAVYRGHNHPIWCVTESPTGLYLATGSRDTTARLWSTDRRFPLQMYVGHTQDVDTVAFHPNGNYLATGSTDLSVRLWCVTSGKLLRIFTDCRQPVQRICFSPDGKYLAAGGEENRVRIFDLTAGSQLTELKDHTSAITCITWSTDSSQFVSACADGTIRIWDAKRMLLPPSSSSSTGAASNATASSAVAASSLVPPTTGRSATTLNNGTSASSMPNPKMNITASGGPSSGRSGTAGDPPASAGPDASATNSNNLLLAYSTGCRRIYRLHYNKLSGGLACLGTLQQHLREQFALQQSRDRQQPGDVFMPSPPTVPLNVGNFCVRAEMLPPNGCTNTINGGGFVPQATNVNIAAAAHPTLSQSRSTENVAPLATVAATTTTLYPTQTTETIVGDRGGFTAATAAPASTTPTCSTTSARIQQATISSDGSDSGDEFLNELAVSKLFPFETLASVEQLADLDQLDVDHILNENNFLNNINNLNVFDGTEHQSHQEQQQEQFIKSELGVTVDNNNRNIATGDNCDADTVFLNNNNFVTNHAVLLGSGGSTCEQVVHFDQSEPFASLPTMQVAQSGSVMLLQQPQHQQQKPQQQQATQHEQRTSKVQLQQQQLAALLRQAGSVDGALLSKVDPSDVAALRLGTKRIVRKGRELRTLSGYQRQAVSAANGTSGVVASVDRPVTLGVTSTALTATNPASLLDLDEGFEDSCRSLIRDMNEYGVCVLDNFLGPERGQQVLEEVTGMYSSGVFRDGQLVSNRGANNLRHIRGDKITWIDGKEPGCSSIGYLINRVDAVITHCMRMQDNGKIGQYNIKERTKAMVACYPGSGSHYVKHVDNPNRDGRCITAIYYLNLNWDVRESGGLLRIFPEGCNDRVADIEPIFDRILFFWSDRRNPHEVQPAHRTRYAITLWYLDAVERESARLRYQKDCENRFKA</sequence>
<dbReference type="Pfam" id="PF13640">
    <property type="entry name" value="2OG-FeII_Oxy_3"/>
    <property type="match status" value="1"/>
</dbReference>
<feature type="compositionally biased region" description="Low complexity" evidence="14">
    <location>
        <begin position="858"/>
        <end position="875"/>
    </location>
</feature>
<evidence type="ECO:0000256" key="11">
    <source>
        <dbReference type="ARBA" id="ARBA00039004"/>
    </source>
</evidence>
<keyword evidence="9" id="KW-0408">Iron</keyword>
<accession>A0A182QMX2</accession>
<feature type="region of interest" description="Disordered" evidence="14">
    <location>
        <begin position="490"/>
        <end position="520"/>
    </location>
</feature>
<dbReference type="Gene3D" id="2.130.10.10">
    <property type="entry name" value="YVTN repeat-like/Quinoprotein amine dehydrogenase"/>
    <property type="match status" value="2"/>
</dbReference>
<feature type="region of interest" description="Disordered" evidence="14">
    <location>
        <begin position="1201"/>
        <end position="1225"/>
    </location>
</feature>
<evidence type="ECO:0000256" key="10">
    <source>
        <dbReference type="ARBA" id="ARBA00023242"/>
    </source>
</evidence>
<evidence type="ECO:0000256" key="1">
    <source>
        <dbReference type="ARBA" id="ARBA00001961"/>
    </source>
</evidence>
<dbReference type="GO" id="GO:0005634">
    <property type="term" value="C:nucleus"/>
    <property type="evidence" value="ECO:0007669"/>
    <property type="project" value="UniProtKB-SubCell"/>
</dbReference>
<dbReference type="Gene3D" id="1.25.40.500">
    <property type="entry name" value="TFIID subunit TAF5, NTD2 domain"/>
    <property type="match status" value="1"/>
</dbReference>
<evidence type="ECO:0000256" key="2">
    <source>
        <dbReference type="ARBA" id="ARBA00004123"/>
    </source>
</evidence>
<feature type="repeat" description="WD" evidence="13">
    <location>
        <begin position="672"/>
        <end position="713"/>
    </location>
</feature>
<evidence type="ECO:0000259" key="15">
    <source>
        <dbReference type="PROSITE" id="PS51471"/>
    </source>
</evidence>
<comment type="similarity">
    <text evidence="3">Belongs to the WD repeat TAF5 family.</text>
</comment>
<dbReference type="InterPro" id="IPR005123">
    <property type="entry name" value="Oxoglu/Fe-dep_dioxygenase_dom"/>
</dbReference>
<comment type="catalytic activity">
    <reaction evidence="12">
        <text>L-prolyl-[hypoxia-inducible factor alpha subunit] + 2-oxoglutarate + O2 = trans-4-hydroxy-L-prolyl-[hypoxia-inducible factor alpha subunit] + succinate + CO2</text>
        <dbReference type="Rhea" id="RHEA:48400"/>
        <dbReference type="Rhea" id="RHEA-COMP:12093"/>
        <dbReference type="Rhea" id="RHEA-COMP:12094"/>
        <dbReference type="ChEBI" id="CHEBI:15379"/>
        <dbReference type="ChEBI" id="CHEBI:16526"/>
        <dbReference type="ChEBI" id="CHEBI:16810"/>
        <dbReference type="ChEBI" id="CHEBI:30031"/>
        <dbReference type="ChEBI" id="CHEBI:50342"/>
        <dbReference type="ChEBI" id="CHEBI:61965"/>
        <dbReference type="EC" id="1.14.11.29"/>
    </reaction>
</comment>
<dbReference type="GO" id="GO:0160082">
    <property type="term" value="F:hypoxia-inducible factor-proline dioxygenase activity"/>
    <property type="evidence" value="ECO:0007669"/>
    <property type="project" value="UniProtKB-EC"/>
</dbReference>
<dbReference type="PROSITE" id="PS51471">
    <property type="entry name" value="FE2OG_OXY"/>
    <property type="match status" value="1"/>
</dbReference>
<feature type="compositionally biased region" description="Polar residues" evidence="14">
    <location>
        <begin position="265"/>
        <end position="278"/>
    </location>
</feature>
<evidence type="ECO:0000256" key="9">
    <source>
        <dbReference type="ARBA" id="ARBA00023004"/>
    </source>
</evidence>
<dbReference type="Gene3D" id="2.60.120.620">
    <property type="entry name" value="q2cbj1_9rhob like domain"/>
    <property type="match status" value="1"/>
</dbReference>
<dbReference type="Pfam" id="PF00400">
    <property type="entry name" value="WD40"/>
    <property type="match status" value="2"/>
</dbReference>
<keyword evidence="7" id="KW-0223">Dioxygenase</keyword>
<evidence type="ECO:0000256" key="14">
    <source>
        <dbReference type="SAM" id="MobiDB-lite"/>
    </source>
</evidence>
<evidence type="ECO:0000256" key="4">
    <source>
        <dbReference type="ARBA" id="ARBA00022574"/>
    </source>
</evidence>
<keyword evidence="10" id="KW-0539">Nucleus</keyword>
<dbReference type="Proteomes" id="UP000075886">
    <property type="component" value="Unassembled WGS sequence"/>
</dbReference>
<protein>
    <recommendedName>
        <fullName evidence="11">hypoxia-inducible factor-proline dioxygenase</fullName>
        <ecNumber evidence="11">1.14.11.29</ecNumber>
    </recommendedName>
</protein>
<dbReference type="SMART" id="SM00320">
    <property type="entry name" value="WD40"/>
    <property type="match status" value="6"/>
</dbReference>
<evidence type="ECO:0000256" key="8">
    <source>
        <dbReference type="ARBA" id="ARBA00023002"/>
    </source>
</evidence>
<dbReference type="STRING" id="69004.A0A182QMX2"/>
<dbReference type="EnsemblMetazoa" id="AFAF013411-RA">
    <property type="protein sequence ID" value="AFAF013411-PA"/>
    <property type="gene ID" value="AFAF013411"/>
</dbReference>
<feature type="compositionally biased region" description="Acidic residues" evidence="14">
    <location>
        <begin position="493"/>
        <end position="502"/>
    </location>
</feature>
<dbReference type="Pfam" id="PF23414">
    <property type="entry name" value="Beta-prop_EML_2"/>
    <property type="match status" value="1"/>
</dbReference>
<feature type="repeat" description="WD" evidence="13">
    <location>
        <begin position="714"/>
        <end position="755"/>
    </location>
</feature>
<feature type="repeat" description="WD" evidence="13">
    <location>
        <begin position="630"/>
        <end position="662"/>
    </location>
</feature>
<keyword evidence="5" id="KW-0479">Metal-binding</keyword>
<evidence type="ECO:0000313" key="16">
    <source>
        <dbReference type="EnsemblMetazoa" id="AFAF013411-PA"/>
    </source>
</evidence>
<name>A0A182QMX2_9DIPT</name>
<feature type="compositionally biased region" description="Low complexity" evidence="14">
    <location>
        <begin position="1202"/>
        <end position="1218"/>
    </location>
</feature>
<dbReference type="InterPro" id="IPR006620">
    <property type="entry name" value="Pro_4_hyd_alph"/>
</dbReference>
<dbReference type="InterPro" id="IPR001680">
    <property type="entry name" value="WD40_rpt"/>
</dbReference>
<feature type="repeat" description="WD" evidence="13">
    <location>
        <begin position="588"/>
        <end position="619"/>
    </location>
</feature>
<keyword evidence="17" id="KW-1185">Reference proteome</keyword>
<dbReference type="PANTHER" id="PTHR19879:SF5">
    <property type="entry name" value="WD REPEAT-CONTAINING PROTEIN 55 HOMOLOG"/>
    <property type="match status" value="1"/>
</dbReference>
<dbReference type="PROSITE" id="PS50294">
    <property type="entry name" value="WD_REPEATS_REGION"/>
    <property type="match status" value="4"/>
</dbReference>
<comment type="cofactor">
    <cofactor evidence="1">
        <name>L-ascorbate</name>
        <dbReference type="ChEBI" id="CHEBI:38290"/>
    </cofactor>
</comment>
<evidence type="ECO:0000256" key="6">
    <source>
        <dbReference type="ARBA" id="ARBA00022737"/>
    </source>
</evidence>
<dbReference type="InterPro" id="IPR037264">
    <property type="entry name" value="TFIID_NTD2_sf"/>
</dbReference>
<dbReference type="FunFam" id="2.60.120.620:FF:000005">
    <property type="entry name" value="Egl nine homolog 1"/>
    <property type="match status" value="1"/>
</dbReference>
<comment type="subcellular location">
    <subcellularLocation>
        <location evidence="2">Nucleus</location>
    </subcellularLocation>
</comment>
<keyword evidence="8" id="KW-0560">Oxidoreductase</keyword>
<dbReference type="InterPro" id="IPR015943">
    <property type="entry name" value="WD40/YVTN_repeat-like_dom_sf"/>
</dbReference>
<evidence type="ECO:0000256" key="5">
    <source>
        <dbReference type="ARBA" id="ARBA00022723"/>
    </source>
</evidence>
<dbReference type="EC" id="1.14.11.29" evidence="11"/>
<dbReference type="SUPFAM" id="SSF50978">
    <property type="entry name" value="WD40 repeat-like"/>
    <property type="match status" value="1"/>
</dbReference>
<dbReference type="EMBL" id="AXCN02000234">
    <property type="status" value="NOT_ANNOTATED_CDS"/>
    <property type="molecule type" value="Genomic_DNA"/>
</dbReference>
<feature type="repeat" description="WD" evidence="13">
    <location>
        <begin position="756"/>
        <end position="788"/>
    </location>
</feature>
<dbReference type="GO" id="GO:0005506">
    <property type="term" value="F:iron ion binding"/>
    <property type="evidence" value="ECO:0007669"/>
    <property type="project" value="InterPro"/>
</dbReference>
<evidence type="ECO:0000256" key="13">
    <source>
        <dbReference type="PROSITE-ProRule" id="PRU00221"/>
    </source>
</evidence>
<dbReference type="CDD" id="cd00200">
    <property type="entry name" value="WD40"/>
    <property type="match status" value="1"/>
</dbReference>
<evidence type="ECO:0000256" key="3">
    <source>
        <dbReference type="ARBA" id="ARBA00009435"/>
    </source>
</evidence>
<proteinExistence type="inferred from homology"/>
<feature type="region of interest" description="Disordered" evidence="14">
    <location>
        <begin position="260"/>
        <end position="291"/>
    </location>
</feature>
<organism evidence="16 17">
    <name type="scientific">Anopheles farauti</name>
    <dbReference type="NCBI Taxonomy" id="69004"/>
    <lineage>
        <taxon>Eukaryota</taxon>
        <taxon>Metazoa</taxon>
        <taxon>Ecdysozoa</taxon>
        <taxon>Arthropoda</taxon>
        <taxon>Hexapoda</taxon>
        <taxon>Insecta</taxon>
        <taxon>Pterygota</taxon>
        <taxon>Neoptera</taxon>
        <taxon>Endopterygota</taxon>
        <taxon>Diptera</taxon>
        <taxon>Nematocera</taxon>
        <taxon>Culicoidea</taxon>
        <taxon>Culicidae</taxon>
        <taxon>Anophelinae</taxon>
        <taxon>Anopheles</taxon>
    </lineage>
</organism>
<evidence type="ECO:0000256" key="12">
    <source>
        <dbReference type="ARBA" id="ARBA00049134"/>
    </source>
</evidence>
<dbReference type="InterPro" id="IPR055442">
    <property type="entry name" value="Beta-prop_EML-like_2nd"/>
</dbReference>
<keyword evidence="6" id="KW-0677">Repeat</keyword>
<keyword evidence="4 13" id="KW-0853">WD repeat</keyword>
<dbReference type="PANTHER" id="PTHR19879">
    <property type="entry name" value="TRANSCRIPTION INITIATION FACTOR TFIID"/>
    <property type="match status" value="1"/>
</dbReference>
<dbReference type="PROSITE" id="PS50082">
    <property type="entry name" value="WD_REPEATS_2"/>
    <property type="match status" value="5"/>
</dbReference>
<dbReference type="SUPFAM" id="SSF160897">
    <property type="entry name" value="Taf5 N-terminal domain-like"/>
    <property type="match status" value="1"/>
</dbReference>
<feature type="region of interest" description="Disordered" evidence="14">
    <location>
        <begin position="815"/>
        <end position="875"/>
    </location>
</feature>
<dbReference type="GO" id="GO:0031418">
    <property type="term" value="F:L-ascorbic acid binding"/>
    <property type="evidence" value="ECO:0007669"/>
    <property type="project" value="InterPro"/>
</dbReference>
<dbReference type="InterPro" id="IPR044862">
    <property type="entry name" value="Pro_4_hyd_alph_FE2OG_OXY"/>
</dbReference>
<feature type="domain" description="Fe2OG dioxygenase" evidence="15">
    <location>
        <begin position="1434"/>
        <end position="1533"/>
    </location>
</feature>
<evidence type="ECO:0000313" key="17">
    <source>
        <dbReference type="Proteomes" id="UP000075886"/>
    </source>
</evidence>
<reference evidence="17" key="1">
    <citation type="submission" date="2014-01" db="EMBL/GenBank/DDBJ databases">
        <title>The Genome Sequence of Anopheles farauti FAR1 (V2).</title>
        <authorList>
            <consortium name="The Broad Institute Genomics Platform"/>
            <person name="Neafsey D.E."/>
            <person name="Besansky N."/>
            <person name="Howell P."/>
            <person name="Walton C."/>
            <person name="Young S.K."/>
            <person name="Zeng Q."/>
            <person name="Gargeya S."/>
            <person name="Fitzgerald M."/>
            <person name="Haas B."/>
            <person name="Abouelleil A."/>
            <person name="Allen A.W."/>
            <person name="Alvarado L."/>
            <person name="Arachchi H.M."/>
            <person name="Berlin A.M."/>
            <person name="Chapman S.B."/>
            <person name="Gainer-Dewar J."/>
            <person name="Goldberg J."/>
            <person name="Griggs A."/>
            <person name="Gujja S."/>
            <person name="Hansen M."/>
            <person name="Howarth C."/>
            <person name="Imamovic A."/>
            <person name="Ireland A."/>
            <person name="Larimer J."/>
            <person name="McCowan C."/>
            <person name="Murphy C."/>
            <person name="Pearson M."/>
            <person name="Poon T.W."/>
            <person name="Priest M."/>
            <person name="Roberts A."/>
            <person name="Saif S."/>
            <person name="Shea T."/>
            <person name="Sisk P."/>
            <person name="Sykes S."/>
            <person name="Wortman J."/>
            <person name="Nusbaum C."/>
            <person name="Birren B."/>
        </authorList>
    </citation>
    <scope>NUCLEOTIDE SEQUENCE [LARGE SCALE GENOMIC DNA]</scope>
    <source>
        <strain evidence="17">FAR1</strain>
    </source>
</reference>